<evidence type="ECO:0000313" key="3">
    <source>
        <dbReference type="Proteomes" id="UP001359559"/>
    </source>
</evidence>
<keyword evidence="1" id="KW-1133">Transmembrane helix</keyword>
<dbReference type="PANTHER" id="PTHR34379:SF6">
    <property type="entry name" value="PROTEIN 3F"/>
    <property type="match status" value="1"/>
</dbReference>
<evidence type="ECO:0000313" key="2">
    <source>
        <dbReference type="EMBL" id="KAK7272489.1"/>
    </source>
</evidence>
<organism evidence="2 3">
    <name type="scientific">Clitoria ternatea</name>
    <name type="common">Butterfly pea</name>
    <dbReference type="NCBI Taxonomy" id="43366"/>
    <lineage>
        <taxon>Eukaryota</taxon>
        <taxon>Viridiplantae</taxon>
        <taxon>Streptophyta</taxon>
        <taxon>Embryophyta</taxon>
        <taxon>Tracheophyta</taxon>
        <taxon>Spermatophyta</taxon>
        <taxon>Magnoliopsida</taxon>
        <taxon>eudicotyledons</taxon>
        <taxon>Gunneridae</taxon>
        <taxon>Pentapetalae</taxon>
        <taxon>rosids</taxon>
        <taxon>fabids</taxon>
        <taxon>Fabales</taxon>
        <taxon>Fabaceae</taxon>
        <taxon>Papilionoideae</taxon>
        <taxon>50 kb inversion clade</taxon>
        <taxon>NPAAA clade</taxon>
        <taxon>indigoferoid/millettioid clade</taxon>
        <taxon>Phaseoleae</taxon>
        <taxon>Clitoria</taxon>
    </lineage>
</organism>
<proteinExistence type="predicted"/>
<comment type="caution">
    <text evidence="2">The sequence shown here is derived from an EMBL/GenBank/DDBJ whole genome shotgun (WGS) entry which is preliminary data.</text>
</comment>
<dbReference type="InterPro" id="IPR040411">
    <property type="entry name" value="At5g23160-like"/>
</dbReference>
<reference evidence="2 3" key="1">
    <citation type="submission" date="2024-01" db="EMBL/GenBank/DDBJ databases">
        <title>The genomes of 5 underutilized Papilionoideae crops provide insights into root nodulation and disease resistance.</title>
        <authorList>
            <person name="Yuan L."/>
        </authorList>
    </citation>
    <scope>NUCLEOTIDE SEQUENCE [LARGE SCALE GENOMIC DNA]</scope>
    <source>
        <strain evidence="2">LY-2023</strain>
        <tissue evidence="2">Leaf</tissue>
    </source>
</reference>
<gene>
    <name evidence="2" type="ORF">RJT34_29109</name>
</gene>
<dbReference type="PANTHER" id="PTHR34379">
    <property type="entry name" value="OS07G0553800 PROTEIN"/>
    <property type="match status" value="1"/>
</dbReference>
<dbReference type="AlphaFoldDB" id="A0AAN9FA74"/>
<dbReference type="EMBL" id="JAYKXN010000007">
    <property type="protein sequence ID" value="KAK7272489.1"/>
    <property type="molecule type" value="Genomic_DNA"/>
</dbReference>
<protein>
    <submittedName>
        <fullName evidence="2">Uncharacterized protein</fullName>
    </submittedName>
</protein>
<keyword evidence="1" id="KW-0812">Transmembrane</keyword>
<keyword evidence="3" id="KW-1185">Reference proteome</keyword>
<name>A0AAN9FA74_CLITE</name>
<feature type="transmembrane region" description="Helical" evidence="1">
    <location>
        <begin position="202"/>
        <end position="230"/>
    </location>
</feature>
<evidence type="ECO:0000256" key="1">
    <source>
        <dbReference type="SAM" id="Phobius"/>
    </source>
</evidence>
<dbReference type="Proteomes" id="UP001359559">
    <property type="component" value="Unassembled WGS sequence"/>
</dbReference>
<keyword evidence="1" id="KW-0472">Membrane</keyword>
<accession>A0AAN9FA74</accession>
<sequence length="255" mass="27985">MGTVPKNRGKKSLLMCFKPIIRINDSFSMPKQNASDPVLTYLTIANKDGVVLPNIATKIEDEEGCRSCRSKKGRYKRLAIKAAKAALKKTPLVKKIISRRKTNSLPLSKSTGNLEDASKISLSKRNRTKSMASINYTYSSTFTSSPYASSSSSIQLHDHVSSLSSHELLHSPPTPSIGTGVTNEKQSGGVERKRCFGSTTTFCMFSISLLILVVWGKFPAILWTSIWFYLVPPSRGTHCNAGSFSEESELLEASL</sequence>